<dbReference type="Pfam" id="PF00067">
    <property type="entry name" value="p450"/>
    <property type="match status" value="1"/>
</dbReference>
<evidence type="ECO:0000313" key="10">
    <source>
        <dbReference type="Proteomes" id="UP000005408"/>
    </source>
</evidence>
<dbReference type="InterPro" id="IPR001128">
    <property type="entry name" value="Cyt_P450"/>
</dbReference>
<feature type="region of interest" description="Disordered" evidence="8">
    <location>
        <begin position="21"/>
        <end position="40"/>
    </location>
</feature>
<dbReference type="GO" id="GO:0020037">
    <property type="term" value="F:heme binding"/>
    <property type="evidence" value="ECO:0007669"/>
    <property type="project" value="InterPro"/>
</dbReference>
<dbReference type="AlphaFoldDB" id="A0A8W8J8E9"/>
<keyword evidence="7" id="KW-0503">Monooxygenase</keyword>
<dbReference type="InterPro" id="IPR036396">
    <property type="entry name" value="Cyt_P450_sf"/>
</dbReference>
<evidence type="ECO:0000256" key="1">
    <source>
        <dbReference type="ARBA" id="ARBA00001971"/>
    </source>
</evidence>
<sequence>KNMKKLLSIPRHGVVVSFKQSTATAQPKENLPDDTPAQPKPFIDIPGPKGMYNLPVLGNAFHFAPYLKSGGSHLYFRELNKQYGKIVRVRLGPNQTVMLFDPELISQTIANEGAYPVRRSVPIMETYVKRTKRNMLSVQYVHPFYKYSITV</sequence>
<dbReference type="SUPFAM" id="SSF48264">
    <property type="entry name" value="Cytochrome P450"/>
    <property type="match status" value="1"/>
</dbReference>
<dbReference type="PANTHER" id="PTHR24279:SF120">
    <property type="entry name" value="CYTOCHROME P450"/>
    <property type="match status" value="1"/>
</dbReference>
<dbReference type="Gene3D" id="1.10.630.10">
    <property type="entry name" value="Cytochrome P450"/>
    <property type="match status" value="1"/>
</dbReference>
<dbReference type="InterPro" id="IPR050479">
    <property type="entry name" value="CYP11_CYP27_families"/>
</dbReference>
<evidence type="ECO:0000256" key="8">
    <source>
        <dbReference type="SAM" id="MobiDB-lite"/>
    </source>
</evidence>
<organism evidence="9 10">
    <name type="scientific">Magallana gigas</name>
    <name type="common">Pacific oyster</name>
    <name type="synonym">Crassostrea gigas</name>
    <dbReference type="NCBI Taxonomy" id="29159"/>
    <lineage>
        <taxon>Eukaryota</taxon>
        <taxon>Metazoa</taxon>
        <taxon>Spiralia</taxon>
        <taxon>Lophotrochozoa</taxon>
        <taxon>Mollusca</taxon>
        <taxon>Bivalvia</taxon>
        <taxon>Autobranchia</taxon>
        <taxon>Pteriomorphia</taxon>
        <taxon>Ostreida</taxon>
        <taxon>Ostreoidea</taxon>
        <taxon>Ostreidae</taxon>
        <taxon>Magallana</taxon>
    </lineage>
</organism>
<dbReference type="PANTHER" id="PTHR24279">
    <property type="entry name" value="CYTOCHROME P450"/>
    <property type="match status" value="1"/>
</dbReference>
<keyword evidence="10" id="KW-1185">Reference proteome</keyword>
<evidence type="ECO:0000256" key="2">
    <source>
        <dbReference type="ARBA" id="ARBA00010617"/>
    </source>
</evidence>
<keyword evidence="6" id="KW-0408">Iron</keyword>
<evidence type="ECO:0000256" key="3">
    <source>
        <dbReference type="ARBA" id="ARBA00022617"/>
    </source>
</evidence>
<dbReference type="GO" id="GO:0005506">
    <property type="term" value="F:iron ion binding"/>
    <property type="evidence" value="ECO:0007669"/>
    <property type="project" value="InterPro"/>
</dbReference>
<dbReference type="Proteomes" id="UP000005408">
    <property type="component" value="Unassembled WGS sequence"/>
</dbReference>
<evidence type="ECO:0000256" key="4">
    <source>
        <dbReference type="ARBA" id="ARBA00022723"/>
    </source>
</evidence>
<evidence type="ECO:0000256" key="5">
    <source>
        <dbReference type="ARBA" id="ARBA00023002"/>
    </source>
</evidence>
<comment type="similarity">
    <text evidence="2">Belongs to the cytochrome P450 family.</text>
</comment>
<keyword evidence="3" id="KW-0349">Heme</keyword>
<reference evidence="9" key="1">
    <citation type="submission" date="2022-08" db="UniProtKB">
        <authorList>
            <consortium name="EnsemblMetazoa"/>
        </authorList>
    </citation>
    <scope>IDENTIFICATION</scope>
    <source>
        <strain evidence="9">05x7-T-G4-1.051#20</strain>
    </source>
</reference>
<name>A0A8W8J8E9_MAGGI</name>
<keyword evidence="4" id="KW-0479">Metal-binding</keyword>
<dbReference type="EnsemblMetazoa" id="G17564.7">
    <property type="protein sequence ID" value="G17564.7:cds"/>
    <property type="gene ID" value="G17564"/>
</dbReference>
<proteinExistence type="inferred from homology"/>
<evidence type="ECO:0000256" key="7">
    <source>
        <dbReference type="ARBA" id="ARBA00023033"/>
    </source>
</evidence>
<keyword evidence="5" id="KW-0560">Oxidoreductase</keyword>
<accession>A0A8W8J8E9</accession>
<protein>
    <submittedName>
        <fullName evidence="9">Uncharacterized protein</fullName>
    </submittedName>
</protein>
<comment type="cofactor">
    <cofactor evidence="1">
        <name>heme</name>
        <dbReference type="ChEBI" id="CHEBI:30413"/>
    </cofactor>
</comment>
<dbReference type="GO" id="GO:0004497">
    <property type="term" value="F:monooxygenase activity"/>
    <property type="evidence" value="ECO:0007669"/>
    <property type="project" value="UniProtKB-KW"/>
</dbReference>
<dbReference type="GO" id="GO:0016705">
    <property type="term" value="F:oxidoreductase activity, acting on paired donors, with incorporation or reduction of molecular oxygen"/>
    <property type="evidence" value="ECO:0007669"/>
    <property type="project" value="InterPro"/>
</dbReference>
<dbReference type="EnsemblMetazoa" id="G17564.10">
    <property type="protein sequence ID" value="G17564.10:cds"/>
    <property type="gene ID" value="G17564"/>
</dbReference>
<evidence type="ECO:0000313" key="9">
    <source>
        <dbReference type="EnsemblMetazoa" id="G17564.10:cds"/>
    </source>
</evidence>
<evidence type="ECO:0000256" key="6">
    <source>
        <dbReference type="ARBA" id="ARBA00023004"/>
    </source>
</evidence>